<organism evidence="2 3">
    <name type="scientific">Chlorella vulgaris</name>
    <name type="common">Green alga</name>
    <dbReference type="NCBI Taxonomy" id="3077"/>
    <lineage>
        <taxon>Eukaryota</taxon>
        <taxon>Viridiplantae</taxon>
        <taxon>Chlorophyta</taxon>
        <taxon>core chlorophytes</taxon>
        <taxon>Trebouxiophyceae</taxon>
        <taxon>Chlorellales</taxon>
        <taxon>Chlorellaceae</taxon>
        <taxon>Chlorella clade</taxon>
        <taxon>Chlorella</taxon>
    </lineage>
</organism>
<gene>
    <name evidence="2" type="ORF">D9Q98_001246</name>
</gene>
<feature type="region of interest" description="Disordered" evidence="1">
    <location>
        <begin position="61"/>
        <end position="102"/>
    </location>
</feature>
<sequence>MAGRSDEWRQPLAGQQQTAPLLRRRGRRALAIHVPLGATGVENADSAVVYTGTVAVACARPAPVKPSSPASAPVRAAPASRSSAPQASQRLATPPTTHEQPAKRHCSQLSCANQAAAYVAGPSAAQALYTTDCVVVVGFAPSHPTPSQSWEFSNTAPNQPNSSRPDSCPAQQPIRSHLAAGCMADCGGRGSSPMSSWLEKIRSMLSPAASRPDVALVC</sequence>
<evidence type="ECO:0000313" key="2">
    <source>
        <dbReference type="EMBL" id="KAI3438829.1"/>
    </source>
</evidence>
<proteinExistence type="predicted"/>
<dbReference type="EMBL" id="SIDB01000001">
    <property type="protein sequence ID" value="KAI3438829.1"/>
    <property type="molecule type" value="Genomic_DNA"/>
</dbReference>
<feature type="region of interest" description="Disordered" evidence="1">
    <location>
        <begin position="1"/>
        <end position="20"/>
    </location>
</feature>
<dbReference type="Proteomes" id="UP001055712">
    <property type="component" value="Unassembled WGS sequence"/>
</dbReference>
<dbReference type="AlphaFoldDB" id="A0A9D4TZJ0"/>
<feature type="compositionally biased region" description="Low complexity" evidence="1">
    <location>
        <begin position="61"/>
        <end position="90"/>
    </location>
</feature>
<accession>A0A9D4TZJ0</accession>
<evidence type="ECO:0000313" key="3">
    <source>
        <dbReference type="Proteomes" id="UP001055712"/>
    </source>
</evidence>
<keyword evidence="3" id="KW-1185">Reference proteome</keyword>
<comment type="caution">
    <text evidence="2">The sequence shown here is derived from an EMBL/GenBank/DDBJ whole genome shotgun (WGS) entry which is preliminary data.</text>
</comment>
<name>A0A9D4TZJ0_CHLVU</name>
<evidence type="ECO:0000256" key="1">
    <source>
        <dbReference type="SAM" id="MobiDB-lite"/>
    </source>
</evidence>
<reference evidence="2" key="2">
    <citation type="submission" date="2020-11" db="EMBL/GenBank/DDBJ databases">
        <authorList>
            <person name="Cecchin M."/>
            <person name="Marcolungo L."/>
            <person name="Rossato M."/>
            <person name="Girolomoni L."/>
            <person name="Cosentino E."/>
            <person name="Cuine S."/>
            <person name="Li-Beisson Y."/>
            <person name="Delledonne M."/>
            <person name="Ballottari M."/>
        </authorList>
    </citation>
    <scope>NUCLEOTIDE SEQUENCE</scope>
    <source>
        <strain evidence="2">211/11P</strain>
        <tissue evidence="2">Whole cell</tissue>
    </source>
</reference>
<reference evidence="2" key="1">
    <citation type="journal article" date="2019" name="Plant J.">
        <title>Chlorella vulgaris genome assembly and annotation reveals the molecular basis for metabolic acclimation to high light conditions.</title>
        <authorList>
            <person name="Cecchin M."/>
            <person name="Marcolungo L."/>
            <person name="Rossato M."/>
            <person name="Girolomoni L."/>
            <person name="Cosentino E."/>
            <person name="Cuine S."/>
            <person name="Li-Beisson Y."/>
            <person name="Delledonne M."/>
            <person name="Ballottari M."/>
        </authorList>
    </citation>
    <scope>NUCLEOTIDE SEQUENCE</scope>
    <source>
        <strain evidence="2">211/11P</strain>
    </source>
</reference>
<feature type="region of interest" description="Disordered" evidence="1">
    <location>
        <begin position="145"/>
        <end position="171"/>
    </location>
</feature>
<protein>
    <submittedName>
        <fullName evidence="2">Uncharacterized protein</fullName>
    </submittedName>
</protein>